<dbReference type="Proteomes" id="UP001049176">
    <property type="component" value="Chromosome 7"/>
</dbReference>
<organism evidence="2 3">
    <name type="scientific">Marasmius oreades</name>
    <name type="common">fairy-ring Marasmius</name>
    <dbReference type="NCBI Taxonomy" id="181124"/>
    <lineage>
        <taxon>Eukaryota</taxon>
        <taxon>Fungi</taxon>
        <taxon>Dikarya</taxon>
        <taxon>Basidiomycota</taxon>
        <taxon>Agaricomycotina</taxon>
        <taxon>Agaricomycetes</taxon>
        <taxon>Agaricomycetidae</taxon>
        <taxon>Agaricales</taxon>
        <taxon>Marasmiineae</taxon>
        <taxon>Marasmiaceae</taxon>
        <taxon>Marasmius</taxon>
    </lineage>
</organism>
<protein>
    <submittedName>
        <fullName evidence="2">Uncharacterized protein</fullName>
    </submittedName>
</protein>
<comment type="caution">
    <text evidence="2">The sequence shown here is derived from an EMBL/GenBank/DDBJ whole genome shotgun (WGS) entry which is preliminary data.</text>
</comment>
<feature type="compositionally biased region" description="Polar residues" evidence="1">
    <location>
        <begin position="136"/>
        <end position="145"/>
    </location>
</feature>
<dbReference type="EMBL" id="CM032187">
    <property type="protein sequence ID" value="KAG7089316.1"/>
    <property type="molecule type" value="Genomic_DNA"/>
</dbReference>
<proteinExistence type="predicted"/>
<dbReference type="RefSeq" id="XP_043005786.1">
    <property type="nucleotide sequence ID" value="XM_043156002.1"/>
</dbReference>
<feature type="compositionally biased region" description="Basic residues" evidence="1">
    <location>
        <begin position="186"/>
        <end position="198"/>
    </location>
</feature>
<sequence>MIASEFRDYYQLRSFPSSVGSLIVAISRLAPSQFQSSTGVLTPAQLASWDSFHMPSCDLKSSPPLNYLREVLPSSDFQPHVWMPEYRRVFKEEPIRKRNRSGKKNKARSPSASSEIEVEEVLPPAKKAKRTRSSKNIKVTTTEPESVTEAEAAADPRANEEETKDDDSGESEVDQLRSSPPAPVARLKRGRPKGSVNKRKLEVVVPSRPKPWPIPKPVIAKTPREVSEKVSATPIPTVEGRPTTRSAVSGPSKVSVVPAKTPAADKGKGRAVSASPPPVKKPVRGRRTDMESQAVKHPLARAAVEIPYRFDVELGEAYSVREVLESGRTMSAEHRVPCLTCVLSNTECNYLGKSEKCERCKTHRHLCNWILPQEQAFAQMDRVREWGGPTPAHFHE</sequence>
<gene>
    <name evidence="2" type="ORF">E1B28_011011</name>
</gene>
<evidence type="ECO:0000313" key="3">
    <source>
        <dbReference type="Proteomes" id="UP001049176"/>
    </source>
</evidence>
<feature type="compositionally biased region" description="Basic residues" evidence="1">
    <location>
        <begin position="126"/>
        <end position="135"/>
    </location>
</feature>
<name>A0A9P7RU89_9AGAR</name>
<accession>A0A9P7RU89</accession>
<feature type="compositionally biased region" description="Basic residues" evidence="1">
    <location>
        <begin position="97"/>
        <end position="107"/>
    </location>
</feature>
<evidence type="ECO:0000256" key="1">
    <source>
        <dbReference type="SAM" id="MobiDB-lite"/>
    </source>
</evidence>
<dbReference type="AlphaFoldDB" id="A0A9P7RU89"/>
<dbReference type="GeneID" id="66080086"/>
<dbReference type="KEGG" id="more:E1B28_011011"/>
<keyword evidence="3" id="KW-1185">Reference proteome</keyword>
<reference evidence="2" key="1">
    <citation type="journal article" date="2021" name="Genome Biol. Evol.">
        <title>The assembled and annotated genome of the fairy-ring fungus Marasmius oreades.</title>
        <authorList>
            <person name="Hiltunen M."/>
            <person name="Ament-Velasquez S.L."/>
            <person name="Johannesson H."/>
        </authorList>
    </citation>
    <scope>NUCLEOTIDE SEQUENCE</scope>
    <source>
        <strain evidence="2">03SP1</strain>
    </source>
</reference>
<feature type="compositionally biased region" description="Acidic residues" evidence="1">
    <location>
        <begin position="162"/>
        <end position="173"/>
    </location>
</feature>
<feature type="region of interest" description="Disordered" evidence="1">
    <location>
        <begin position="97"/>
        <end position="293"/>
    </location>
</feature>
<evidence type="ECO:0000313" key="2">
    <source>
        <dbReference type="EMBL" id="KAG7089316.1"/>
    </source>
</evidence>